<gene>
    <name evidence="8" type="ORF">SAMN02745216_01495</name>
</gene>
<feature type="transmembrane region" description="Helical" evidence="6">
    <location>
        <begin position="148"/>
        <end position="167"/>
    </location>
</feature>
<feature type="transmembrane region" description="Helical" evidence="6">
    <location>
        <begin position="173"/>
        <end position="193"/>
    </location>
</feature>
<dbReference type="Proteomes" id="UP000183994">
    <property type="component" value="Unassembled WGS sequence"/>
</dbReference>
<dbReference type="GO" id="GO:0012505">
    <property type="term" value="C:endomembrane system"/>
    <property type="evidence" value="ECO:0007669"/>
    <property type="project" value="UniProtKB-SubCell"/>
</dbReference>
<dbReference type="PANTHER" id="PTHR23519:SF1">
    <property type="entry name" value="AUTOPHAGY-RELATED PROTEIN 22"/>
    <property type="match status" value="1"/>
</dbReference>
<feature type="transmembrane region" description="Helical" evidence="6">
    <location>
        <begin position="458"/>
        <end position="477"/>
    </location>
</feature>
<dbReference type="AlphaFoldDB" id="A0A1M6IIM6"/>
<evidence type="ECO:0000256" key="5">
    <source>
        <dbReference type="ARBA" id="ARBA00023136"/>
    </source>
</evidence>
<dbReference type="EMBL" id="FQZU01000006">
    <property type="protein sequence ID" value="SHJ34266.1"/>
    <property type="molecule type" value="Genomic_DNA"/>
</dbReference>
<keyword evidence="9" id="KW-1185">Reference proteome</keyword>
<dbReference type="InterPro" id="IPR050495">
    <property type="entry name" value="ATG22/LtaA_families"/>
</dbReference>
<accession>A0A1M6IIM6</accession>
<keyword evidence="5 6" id="KW-0472">Membrane</keyword>
<evidence type="ECO:0000256" key="6">
    <source>
        <dbReference type="SAM" id="Phobius"/>
    </source>
</evidence>
<dbReference type="STRING" id="1121393.SAMN02745216_01495"/>
<evidence type="ECO:0000256" key="3">
    <source>
        <dbReference type="ARBA" id="ARBA00022692"/>
    </source>
</evidence>
<evidence type="ECO:0000313" key="8">
    <source>
        <dbReference type="EMBL" id="SHJ34266.1"/>
    </source>
</evidence>
<feature type="transmembrane region" description="Helical" evidence="6">
    <location>
        <begin position="427"/>
        <end position="446"/>
    </location>
</feature>
<keyword evidence="3 6" id="KW-0812">Transmembrane</keyword>
<reference evidence="9" key="1">
    <citation type="submission" date="2016-11" db="EMBL/GenBank/DDBJ databases">
        <authorList>
            <person name="Varghese N."/>
            <person name="Submissions S."/>
        </authorList>
    </citation>
    <scope>NUCLEOTIDE SEQUENCE [LARGE SCALE GENOMIC DNA]</scope>
    <source>
        <strain evidence="9">DSM 16219</strain>
    </source>
</reference>
<feature type="domain" description="Major facilitator superfamily (MFS) profile" evidence="7">
    <location>
        <begin position="303"/>
        <end position="488"/>
    </location>
</feature>
<sequence>MADPFFFRRRLPLPLSINTGLRRLARPPQEETSLPSRRAPVYLFALSKSFLVLAGLYLERDYTVSDSKEYKKIVWSWCMYDWANSAFATTMMAAMYPPFFHAAAVKAGFTPSGATAAWGYFAAAALFIVAVSAPLLGAMADYMGRRKLFVGLFAGLGVLCTCAAVFLGDDTWLLAGLLFVGGNVGFAGANVFYESLLPLIAKEGDVDTISARGYALGYLGGGLLLVVNALMVVKPHWFGMEGVGFAVRASFFSVGVWWGVFSIPLLRNVPEPSRDLKNTSKIPIGEGIARLAATFRDIKKYKQLLIFLAAFWVYNDGIGTIIKMATAYGSEIGIGMTHLIGALVLTQFIGMPCAIAFGALASRIGAKACILIALGVYVIICIAGYFMSTPLHFYILAGLVGTVQGGSQALSRSLYAAMTPKAKASEFFGFFSSSAKMAGIAGPLVFGFVSQAAGESRLSIFSLIVFFAVGAILLLKVDVQEGIEAAKE</sequence>
<proteinExistence type="predicted"/>
<evidence type="ECO:0000256" key="2">
    <source>
        <dbReference type="ARBA" id="ARBA00022448"/>
    </source>
</evidence>
<dbReference type="InterPro" id="IPR036259">
    <property type="entry name" value="MFS_trans_sf"/>
</dbReference>
<keyword evidence="2" id="KW-0813">Transport</keyword>
<feature type="transmembrane region" description="Helical" evidence="6">
    <location>
        <begin position="214"/>
        <end position="233"/>
    </location>
</feature>
<evidence type="ECO:0000259" key="7">
    <source>
        <dbReference type="PROSITE" id="PS50850"/>
    </source>
</evidence>
<evidence type="ECO:0000313" key="9">
    <source>
        <dbReference type="Proteomes" id="UP000183994"/>
    </source>
</evidence>
<dbReference type="GO" id="GO:0022857">
    <property type="term" value="F:transmembrane transporter activity"/>
    <property type="evidence" value="ECO:0007669"/>
    <property type="project" value="InterPro"/>
</dbReference>
<feature type="transmembrane region" description="Helical" evidence="6">
    <location>
        <begin position="245"/>
        <end position="266"/>
    </location>
</feature>
<feature type="transmembrane region" description="Helical" evidence="6">
    <location>
        <begin position="304"/>
        <end position="326"/>
    </location>
</feature>
<dbReference type="PROSITE" id="PS50850">
    <property type="entry name" value="MFS"/>
    <property type="match status" value="1"/>
</dbReference>
<name>A0A1M6IIM6_9BACT</name>
<feature type="transmembrane region" description="Helical" evidence="6">
    <location>
        <begin position="338"/>
        <end position="361"/>
    </location>
</feature>
<dbReference type="SUPFAM" id="SSF103473">
    <property type="entry name" value="MFS general substrate transporter"/>
    <property type="match status" value="1"/>
</dbReference>
<dbReference type="InterPro" id="IPR024671">
    <property type="entry name" value="Atg22-like"/>
</dbReference>
<keyword evidence="4 6" id="KW-1133">Transmembrane helix</keyword>
<dbReference type="InterPro" id="IPR020846">
    <property type="entry name" value="MFS_dom"/>
</dbReference>
<dbReference type="Pfam" id="PF11700">
    <property type="entry name" value="ATG22"/>
    <property type="match status" value="1"/>
</dbReference>
<comment type="subcellular location">
    <subcellularLocation>
        <location evidence="1">Endomembrane system</location>
        <topology evidence="1">Multi-pass membrane protein</topology>
    </subcellularLocation>
</comment>
<dbReference type="PANTHER" id="PTHR23519">
    <property type="entry name" value="AUTOPHAGY-RELATED PROTEIN 22"/>
    <property type="match status" value="1"/>
</dbReference>
<protein>
    <submittedName>
        <fullName evidence="8">MFS transporter, UMF1 family</fullName>
    </submittedName>
</protein>
<feature type="transmembrane region" description="Helical" evidence="6">
    <location>
        <begin position="117"/>
        <end position="136"/>
    </location>
</feature>
<organism evidence="8 9">
    <name type="scientific">Desulfatibacillum alkenivorans DSM 16219</name>
    <dbReference type="NCBI Taxonomy" id="1121393"/>
    <lineage>
        <taxon>Bacteria</taxon>
        <taxon>Pseudomonadati</taxon>
        <taxon>Thermodesulfobacteriota</taxon>
        <taxon>Desulfobacteria</taxon>
        <taxon>Desulfobacterales</taxon>
        <taxon>Desulfatibacillaceae</taxon>
        <taxon>Desulfatibacillum</taxon>
    </lineage>
</organism>
<evidence type="ECO:0000256" key="1">
    <source>
        <dbReference type="ARBA" id="ARBA00004127"/>
    </source>
</evidence>
<evidence type="ECO:0000256" key="4">
    <source>
        <dbReference type="ARBA" id="ARBA00022989"/>
    </source>
</evidence>
<dbReference type="Gene3D" id="1.20.1250.20">
    <property type="entry name" value="MFS general substrate transporter like domains"/>
    <property type="match status" value="1"/>
</dbReference>
<feature type="transmembrane region" description="Helical" evidence="6">
    <location>
        <begin position="79"/>
        <end position="97"/>
    </location>
</feature>
<feature type="transmembrane region" description="Helical" evidence="6">
    <location>
        <begin position="368"/>
        <end position="387"/>
    </location>
</feature>